<dbReference type="EMBL" id="JAWWNJ010000070">
    <property type="protein sequence ID" value="KAK7007628.1"/>
    <property type="molecule type" value="Genomic_DNA"/>
</dbReference>
<keyword evidence="2" id="KW-1185">Reference proteome</keyword>
<dbReference type="AlphaFoldDB" id="A0AAW0AF18"/>
<proteinExistence type="predicted"/>
<comment type="caution">
    <text evidence="1">The sequence shown here is derived from an EMBL/GenBank/DDBJ whole genome shotgun (WGS) entry which is preliminary data.</text>
</comment>
<evidence type="ECO:0000313" key="1">
    <source>
        <dbReference type="EMBL" id="KAK7007628.1"/>
    </source>
</evidence>
<sequence length="221" mass="24541">MPLSLYAFLDDLDENRVLADENYPVDFGMTRDKSVQFEDHTVHCFSCKSAAASIRNASTELARCYKPCPSTYVGWIIGQVHNVRAEFGFRLSNGGTEVVLNCYVITLSCADSADDEEREFYARQTRVLQQVMICDLHKLCEASGSQSMIGSTINGLPSIKVVVPAADMQLWNGGGWAFEIGTQLRAAISMQRHDGFRDQIHTYTAWLQFFSLSDGSDSVVG</sequence>
<evidence type="ECO:0000313" key="2">
    <source>
        <dbReference type="Proteomes" id="UP001362999"/>
    </source>
</evidence>
<protein>
    <submittedName>
        <fullName evidence="1">Uncharacterized protein</fullName>
    </submittedName>
</protein>
<gene>
    <name evidence="1" type="ORF">R3P38DRAFT_3212023</name>
</gene>
<name>A0AAW0AF18_9AGAR</name>
<accession>A0AAW0AF18</accession>
<dbReference type="Proteomes" id="UP001362999">
    <property type="component" value="Unassembled WGS sequence"/>
</dbReference>
<reference evidence="1 2" key="1">
    <citation type="journal article" date="2024" name="J Genomics">
        <title>Draft genome sequencing and assembly of Favolaschia claudopus CIRM-BRFM 2984 isolated from oak limbs.</title>
        <authorList>
            <person name="Navarro D."/>
            <person name="Drula E."/>
            <person name="Chaduli D."/>
            <person name="Cazenave R."/>
            <person name="Ahrendt S."/>
            <person name="Wang J."/>
            <person name="Lipzen A."/>
            <person name="Daum C."/>
            <person name="Barry K."/>
            <person name="Grigoriev I.V."/>
            <person name="Favel A."/>
            <person name="Rosso M.N."/>
            <person name="Martin F."/>
        </authorList>
    </citation>
    <scope>NUCLEOTIDE SEQUENCE [LARGE SCALE GENOMIC DNA]</scope>
    <source>
        <strain evidence="1 2">CIRM-BRFM 2984</strain>
    </source>
</reference>
<organism evidence="1 2">
    <name type="scientific">Favolaschia claudopus</name>
    <dbReference type="NCBI Taxonomy" id="2862362"/>
    <lineage>
        <taxon>Eukaryota</taxon>
        <taxon>Fungi</taxon>
        <taxon>Dikarya</taxon>
        <taxon>Basidiomycota</taxon>
        <taxon>Agaricomycotina</taxon>
        <taxon>Agaricomycetes</taxon>
        <taxon>Agaricomycetidae</taxon>
        <taxon>Agaricales</taxon>
        <taxon>Marasmiineae</taxon>
        <taxon>Mycenaceae</taxon>
        <taxon>Favolaschia</taxon>
    </lineage>
</organism>